<reference evidence="2 3" key="1">
    <citation type="submission" date="2016-10" db="EMBL/GenBank/DDBJ databases">
        <title>Rodentibacter gen. nov. and new species.</title>
        <authorList>
            <person name="Christensen H."/>
        </authorList>
    </citation>
    <scope>NUCLEOTIDE SEQUENCE [LARGE SCALE GENOMIC DNA]</scope>
    <source>
        <strain evidence="2 3">Ac69</strain>
    </source>
</reference>
<dbReference type="AlphaFoldDB" id="A0A1V3IC16"/>
<dbReference type="OrthoDB" id="9787053at2"/>
<comment type="caution">
    <text evidence="2">The sequence shown here is derived from an EMBL/GenBank/DDBJ whole genome shotgun (WGS) entry which is preliminary data.</text>
</comment>
<evidence type="ECO:0000256" key="1">
    <source>
        <dbReference type="SAM" id="SignalP"/>
    </source>
</evidence>
<keyword evidence="3" id="KW-1185">Reference proteome</keyword>
<dbReference type="Proteomes" id="UP000189437">
    <property type="component" value="Unassembled WGS sequence"/>
</dbReference>
<accession>A0A1V3IC16</accession>
<feature type="signal peptide" evidence="1">
    <location>
        <begin position="1"/>
        <end position="29"/>
    </location>
</feature>
<evidence type="ECO:0000313" key="3">
    <source>
        <dbReference type="Proteomes" id="UP000189437"/>
    </source>
</evidence>
<dbReference type="Pfam" id="PF05494">
    <property type="entry name" value="MlaC"/>
    <property type="match status" value="1"/>
</dbReference>
<dbReference type="EMBL" id="MLHH01000002">
    <property type="protein sequence ID" value="OOF37742.1"/>
    <property type="molecule type" value="Genomic_DNA"/>
</dbReference>
<dbReference type="STRING" id="1908258.BKK48_00465"/>
<feature type="chain" id="PRO_5013273963" description="Phospholipid-binding protein MlaC" evidence="1">
    <location>
        <begin position="30"/>
        <end position="215"/>
    </location>
</feature>
<organism evidence="2 3">
    <name type="scientific">Rodentibacter heidelbergensis</name>
    <dbReference type="NCBI Taxonomy" id="1908258"/>
    <lineage>
        <taxon>Bacteria</taxon>
        <taxon>Pseudomonadati</taxon>
        <taxon>Pseudomonadota</taxon>
        <taxon>Gammaproteobacteria</taxon>
        <taxon>Pasteurellales</taxon>
        <taxon>Pasteurellaceae</taxon>
        <taxon>Rodentibacter</taxon>
    </lineage>
</organism>
<dbReference type="Gene3D" id="3.10.450.710">
    <property type="entry name" value="Tgt2/MlaC"/>
    <property type="match status" value="1"/>
</dbReference>
<dbReference type="PIRSF" id="PIRSF004649">
    <property type="entry name" value="MlaC"/>
    <property type="match status" value="1"/>
</dbReference>
<dbReference type="InterPro" id="IPR008869">
    <property type="entry name" value="MlaC/ttg2D"/>
</dbReference>
<name>A0A1V3IC16_9PAST</name>
<protein>
    <recommendedName>
        <fullName evidence="4">Phospholipid-binding protein MlaC</fullName>
    </recommendedName>
</protein>
<sequence length="215" mass="24232">MMKFIHLKKWLAVFAFAMTAVFMTRTTMAATSPYVLMQQASDKLFADIKNNQAKIKQNPNYLRTIVRNDLLPYVQVNYAGSLVLGSHFKSTTPEQREKFFKAFGDFIEQAYAQVLTAYSNQNIQIEPAKEVGDKNLVSIRVNILQNGGAAPIKLDFKWRKNSKTGEWQAYDMVAEGVSMVVTKQNEWSGILRQQGIDALTAQIQKSAAQPVTLSK</sequence>
<dbReference type="RefSeq" id="WP_077415085.1">
    <property type="nucleotide sequence ID" value="NZ_MLHH01000002.1"/>
</dbReference>
<dbReference type="InterPro" id="IPR042245">
    <property type="entry name" value="Tgt2/MlaC_sf"/>
</dbReference>
<evidence type="ECO:0000313" key="2">
    <source>
        <dbReference type="EMBL" id="OOF37742.1"/>
    </source>
</evidence>
<dbReference type="PANTHER" id="PTHR36573:SF1">
    <property type="entry name" value="INTERMEMBRANE PHOSPHOLIPID TRANSPORT SYSTEM BINDING PROTEIN MLAC"/>
    <property type="match status" value="1"/>
</dbReference>
<dbReference type="NCBIfam" id="NF011697">
    <property type="entry name" value="PRK15117.1"/>
    <property type="match status" value="1"/>
</dbReference>
<dbReference type="PANTHER" id="PTHR36573">
    <property type="entry name" value="INTERMEMBRANE PHOSPHOLIPID TRANSPORT SYSTEM BINDING PROTEIN MLAC"/>
    <property type="match status" value="1"/>
</dbReference>
<proteinExistence type="predicted"/>
<gene>
    <name evidence="2" type="ORF">BKK48_00465</name>
</gene>
<keyword evidence="1" id="KW-0732">Signal</keyword>
<evidence type="ECO:0008006" key="4">
    <source>
        <dbReference type="Google" id="ProtNLM"/>
    </source>
</evidence>